<dbReference type="EMBL" id="CP060007">
    <property type="protein sequence ID" value="QNA43051.1"/>
    <property type="molecule type" value="Genomic_DNA"/>
</dbReference>
<dbReference type="Gene3D" id="1.10.287.470">
    <property type="entry name" value="Helix hairpin bin"/>
    <property type="match status" value="1"/>
</dbReference>
<dbReference type="GO" id="GO:0030313">
    <property type="term" value="C:cell envelope"/>
    <property type="evidence" value="ECO:0007669"/>
    <property type="project" value="UniProtKB-SubCell"/>
</dbReference>
<evidence type="ECO:0000259" key="5">
    <source>
        <dbReference type="Pfam" id="PF25917"/>
    </source>
</evidence>
<evidence type="ECO:0000256" key="3">
    <source>
        <dbReference type="SAM" id="Coils"/>
    </source>
</evidence>
<evidence type="ECO:0000256" key="2">
    <source>
        <dbReference type="ARBA" id="ARBA00009477"/>
    </source>
</evidence>
<dbReference type="Pfam" id="PF25876">
    <property type="entry name" value="HH_MFP_RND"/>
    <property type="match status" value="1"/>
</dbReference>
<protein>
    <submittedName>
        <fullName evidence="8">Efflux RND transporter periplasmic adaptor subunit</fullName>
    </submittedName>
</protein>
<dbReference type="AlphaFoldDB" id="A0A7G5XC48"/>
<dbReference type="SUPFAM" id="SSF111369">
    <property type="entry name" value="HlyD-like secretion proteins"/>
    <property type="match status" value="1"/>
</dbReference>
<dbReference type="InterPro" id="IPR058624">
    <property type="entry name" value="MdtA-like_HH"/>
</dbReference>
<evidence type="ECO:0000313" key="8">
    <source>
        <dbReference type="EMBL" id="QNA43051.1"/>
    </source>
</evidence>
<keyword evidence="3" id="KW-0175">Coiled coil</keyword>
<feature type="domain" description="Multidrug resistance protein MdtA-like barrel-sandwich hybrid" evidence="5">
    <location>
        <begin position="58"/>
        <end position="177"/>
    </location>
</feature>
<feature type="domain" description="Multidrug resistance protein MdtA-like C-terminal permuted SH3" evidence="7">
    <location>
        <begin position="273"/>
        <end position="333"/>
    </location>
</feature>
<evidence type="ECO:0000259" key="6">
    <source>
        <dbReference type="Pfam" id="PF25944"/>
    </source>
</evidence>
<evidence type="ECO:0000256" key="1">
    <source>
        <dbReference type="ARBA" id="ARBA00004196"/>
    </source>
</evidence>
<feature type="domain" description="Multidrug resistance protein MdtA-like alpha-helical hairpin" evidence="4">
    <location>
        <begin position="93"/>
        <end position="149"/>
    </location>
</feature>
<dbReference type="PROSITE" id="PS51257">
    <property type="entry name" value="PROKAR_LIPOPROTEIN"/>
    <property type="match status" value="1"/>
</dbReference>
<reference evidence="9" key="1">
    <citation type="submission" date="2020-08" db="EMBL/GenBank/DDBJ databases">
        <title>Lacibacter sp. S13-6-6 genome sequencing.</title>
        <authorList>
            <person name="Jin L."/>
        </authorList>
    </citation>
    <scope>NUCLEOTIDE SEQUENCE [LARGE SCALE GENOMIC DNA]</scope>
    <source>
        <strain evidence="9">S13-6-6</strain>
    </source>
</reference>
<dbReference type="PANTHER" id="PTHR30158">
    <property type="entry name" value="ACRA/E-RELATED COMPONENT OF DRUG EFFLUX TRANSPORTER"/>
    <property type="match status" value="1"/>
</dbReference>
<organism evidence="8 9">
    <name type="scientific">Lacibacter sediminis</name>
    <dbReference type="NCBI Taxonomy" id="2760713"/>
    <lineage>
        <taxon>Bacteria</taxon>
        <taxon>Pseudomonadati</taxon>
        <taxon>Bacteroidota</taxon>
        <taxon>Chitinophagia</taxon>
        <taxon>Chitinophagales</taxon>
        <taxon>Chitinophagaceae</taxon>
        <taxon>Lacibacter</taxon>
    </lineage>
</organism>
<dbReference type="InterPro" id="IPR058625">
    <property type="entry name" value="MdtA-like_BSH"/>
</dbReference>
<comment type="similarity">
    <text evidence="2">Belongs to the membrane fusion protein (MFP) (TC 8.A.1) family.</text>
</comment>
<dbReference type="Pfam" id="PF25967">
    <property type="entry name" value="RND-MFP_C"/>
    <property type="match status" value="1"/>
</dbReference>
<evidence type="ECO:0000313" key="9">
    <source>
        <dbReference type="Proteomes" id="UP000515344"/>
    </source>
</evidence>
<dbReference type="InterPro" id="IPR058627">
    <property type="entry name" value="MdtA-like_C"/>
</dbReference>
<dbReference type="NCBIfam" id="TIGR01730">
    <property type="entry name" value="RND_mfp"/>
    <property type="match status" value="1"/>
</dbReference>
<evidence type="ECO:0000259" key="4">
    <source>
        <dbReference type="Pfam" id="PF25876"/>
    </source>
</evidence>
<keyword evidence="9" id="KW-1185">Reference proteome</keyword>
<dbReference type="GO" id="GO:0022857">
    <property type="term" value="F:transmembrane transporter activity"/>
    <property type="evidence" value="ECO:0007669"/>
    <property type="project" value="InterPro"/>
</dbReference>
<proteinExistence type="inferred from homology"/>
<dbReference type="InterPro" id="IPR058626">
    <property type="entry name" value="MdtA-like_b-barrel"/>
</dbReference>
<dbReference type="Proteomes" id="UP000515344">
    <property type="component" value="Chromosome"/>
</dbReference>
<dbReference type="Gene3D" id="2.40.420.20">
    <property type="match status" value="1"/>
</dbReference>
<evidence type="ECO:0000259" key="7">
    <source>
        <dbReference type="Pfam" id="PF25967"/>
    </source>
</evidence>
<dbReference type="GO" id="GO:0046677">
    <property type="term" value="P:response to antibiotic"/>
    <property type="evidence" value="ECO:0007669"/>
    <property type="project" value="TreeGrafter"/>
</dbReference>
<dbReference type="PANTHER" id="PTHR30158:SF23">
    <property type="entry name" value="MULTIDRUG RESISTANCE PROTEIN MEXA"/>
    <property type="match status" value="1"/>
</dbReference>
<accession>A0A7G5XC48</accession>
<comment type="subcellular location">
    <subcellularLocation>
        <location evidence="1">Cell envelope</location>
    </subcellularLocation>
</comment>
<sequence>MKRIFILAIVATVFIFSSCKHKTEEKEAETKFLVTSPIERDTIVYKEYVGQVQSSSHIEIRSQERGYLEKIFVDEGQFVKKGTLLFKIMPIIYQAEVAKAKAEMEFAEIEYKNTKSLSDNNVVSPNELALAKAKLDKAKAELALAQAHLGFTEIRAPFDGIMDRFQKRLGSLIDEGELLTTLSDNSRMWVYFNVPEAEYLDYIQKAKSASAQKVQLQMANKELFELPGVVETIEADFNNETGNIAFRATFQNPKGILRHGETGNIMMPVNLKNAVLIPQKATFDVLDKKFVYIVDENNVLKARQITIAQELPHLYIVASGLRATDKILAEGLGKVKNNEKITYDFVPFAKELAELNNLHAE</sequence>
<dbReference type="InterPro" id="IPR006143">
    <property type="entry name" value="RND_pump_MFP"/>
</dbReference>
<gene>
    <name evidence="8" type="ORF">H4075_13255</name>
</gene>
<dbReference type="Gene3D" id="2.40.30.170">
    <property type="match status" value="1"/>
</dbReference>
<dbReference type="KEGG" id="lacs:H4075_13255"/>
<dbReference type="Pfam" id="PF25944">
    <property type="entry name" value="Beta-barrel_RND"/>
    <property type="match status" value="1"/>
</dbReference>
<feature type="domain" description="Multidrug resistance protein MdtA-like beta-barrel" evidence="6">
    <location>
        <begin position="188"/>
        <end position="269"/>
    </location>
</feature>
<name>A0A7G5XC48_9BACT</name>
<dbReference type="GO" id="GO:0005886">
    <property type="term" value="C:plasma membrane"/>
    <property type="evidence" value="ECO:0007669"/>
    <property type="project" value="TreeGrafter"/>
</dbReference>
<dbReference type="RefSeq" id="WP_182801316.1">
    <property type="nucleotide sequence ID" value="NZ_CP060007.1"/>
</dbReference>
<feature type="coiled-coil region" evidence="3">
    <location>
        <begin position="97"/>
        <end position="148"/>
    </location>
</feature>
<dbReference type="Gene3D" id="2.40.50.100">
    <property type="match status" value="1"/>
</dbReference>
<dbReference type="Pfam" id="PF25917">
    <property type="entry name" value="BSH_RND"/>
    <property type="match status" value="1"/>
</dbReference>